<keyword evidence="4" id="KW-1185">Reference proteome</keyword>
<feature type="transmembrane region" description="Helical" evidence="1">
    <location>
        <begin position="177"/>
        <end position="198"/>
    </location>
</feature>
<feature type="domain" description="EamA" evidence="2">
    <location>
        <begin position="149"/>
        <end position="285"/>
    </location>
</feature>
<keyword evidence="1" id="KW-0472">Membrane</keyword>
<feature type="transmembrane region" description="Helical" evidence="1">
    <location>
        <begin position="245"/>
        <end position="264"/>
    </location>
</feature>
<dbReference type="InterPro" id="IPR000620">
    <property type="entry name" value="EamA_dom"/>
</dbReference>
<dbReference type="SUPFAM" id="SSF103481">
    <property type="entry name" value="Multidrug resistance efflux transporter EmrE"/>
    <property type="match status" value="2"/>
</dbReference>
<comment type="caution">
    <text evidence="3">The sequence shown here is derived from an EMBL/GenBank/DDBJ whole genome shotgun (WGS) entry which is preliminary data.</text>
</comment>
<dbReference type="EMBL" id="JAZDQV010000013">
    <property type="protein sequence ID" value="MEE1878381.1"/>
    <property type="molecule type" value="Genomic_DNA"/>
</dbReference>
<dbReference type="RefSeq" id="WP_354145444.1">
    <property type="nucleotide sequence ID" value="NZ_JAZDQV010000013.1"/>
</dbReference>
<name>A0ABU7GHJ0_9SPHN</name>
<evidence type="ECO:0000313" key="4">
    <source>
        <dbReference type="Proteomes" id="UP001343492"/>
    </source>
</evidence>
<evidence type="ECO:0000313" key="3">
    <source>
        <dbReference type="EMBL" id="MEE1878381.1"/>
    </source>
</evidence>
<feature type="transmembrane region" description="Helical" evidence="1">
    <location>
        <begin position="68"/>
        <end position="92"/>
    </location>
</feature>
<feature type="transmembrane region" description="Helical" evidence="1">
    <location>
        <begin position="98"/>
        <end position="116"/>
    </location>
</feature>
<feature type="transmembrane region" description="Helical" evidence="1">
    <location>
        <begin position="123"/>
        <end position="140"/>
    </location>
</feature>
<keyword evidence="1" id="KW-0812">Transmembrane</keyword>
<gene>
    <name evidence="3" type="ORF">VRS74_11875</name>
</gene>
<dbReference type="Pfam" id="PF00892">
    <property type="entry name" value="EamA"/>
    <property type="match status" value="2"/>
</dbReference>
<dbReference type="PANTHER" id="PTHR22911">
    <property type="entry name" value="ACYL-MALONYL CONDENSING ENZYME-RELATED"/>
    <property type="match status" value="1"/>
</dbReference>
<proteinExistence type="predicted"/>
<feature type="transmembrane region" description="Helical" evidence="1">
    <location>
        <begin position="32"/>
        <end position="56"/>
    </location>
</feature>
<evidence type="ECO:0000259" key="2">
    <source>
        <dbReference type="Pfam" id="PF00892"/>
    </source>
</evidence>
<keyword evidence="1" id="KW-1133">Transmembrane helix</keyword>
<accession>A0ABU7GHJ0</accession>
<organism evidence="3 4">
    <name type="scientific">Altererythrobacter litoralis</name>
    <dbReference type="NCBI Taxonomy" id="3113904"/>
    <lineage>
        <taxon>Bacteria</taxon>
        <taxon>Pseudomonadati</taxon>
        <taxon>Pseudomonadota</taxon>
        <taxon>Alphaproteobacteria</taxon>
        <taxon>Sphingomonadales</taxon>
        <taxon>Erythrobacteraceae</taxon>
        <taxon>Altererythrobacter</taxon>
    </lineage>
</organism>
<sequence>MQQNERTGLLFAIAGFATLSVGDAVIKTMAGAWPVVAVAALRFSIGAVALSAILVVKEGGAGFRPSNPWLQLARGTCLALSTLAFFSAIYVMPLAETMAITFLSPVLTAILSGPLLGERVRPAVWLASLFALVGVVLILRPNLAELGWPALLPLVAAVFFSLMMIAHRACAGQGSALAMQAYMAIVAAPLLVVAALGAKVTGIGGLDFGWPAWDVVLRCAFVAFTATCAHWMVFLGTSRAGASQVAPASYVQMLVATVLGWWWFGDAPDLLTLAGASVIIGAGLFLWRASLRG</sequence>
<feature type="transmembrane region" description="Helical" evidence="1">
    <location>
        <begin position="146"/>
        <end position="165"/>
    </location>
</feature>
<dbReference type="InterPro" id="IPR037185">
    <property type="entry name" value="EmrE-like"/>
</dbReference>
<dbReference type="PANTHER" id="PTHR22911:SF135">
    <property type="entry name" value="BLR4310 PROTEIN"/>
    <property type="match status" value="1"/>
</dbReference>
<feature type="transmembrane region" description="Helical" evidence="1">
    <location>
        <begin position="270"/>
        <end position="287"/>
    </location>
</feature>
<feature type="domain" description="EamA" evidence="2">
    <location>
        <begin position="7"/>
        <end position="139"/>
    </location>
</feature>
<evidence type="ECO:0000256" key="1">
    <source>
        <dbReference type="SAM" id="Phobius"/>
    </source>
</evidence>
<protein>
    <submittedName>
        <fullName evidence="3">DMT family transporter</fullName>
    </submittedName>
</protein>
<dbReference type="Proteomes" id="UP001343492">
    <property type="component" value="Unassembled WGS sequence"/>
</dbReference>
<feature type="transmembrane region" description="Helical" evidence="1">
    <location>
        <begin position="210"/>
        <end position="233"/>
    </location>
</feature>
<reference evidence="3 4" key="1">
    <citation type="submission" date="2024-01" db="EMBL/GenBank/DDBJ databases">
        <title>The genome sequence of Erythrobacteraceae sp. strain 1XM1-14.</title>
        <authorList>
            <person name="Liu Y."/>
        </authorList>
    </citation>
    <scope>NUCLEOTIDE SEQUENCE [LARGE SCALE GENOMIC DNA]</scope>
    <source>
        <strain evidence="3 4">1XM1-14</strain>
    </source>
</reference>